<keyword evidence="4" id="KW-1185">Reference proteome</keyword>
<sequence length="530" mass="59650">GGEEGHNAASYDEANRAVDELCEGSQGRTEVLPPHMESTLEVVLANEEGVQDLQSKLLDLTSKVKSHEVIIQQLKKRMNELEFQISTPIATNNTAPRKDIKDDDVSEWEMEEEAIEDLIIDVFLKDSTAGRTSGLRTSGQRCESIGGPAMMIREARWDANLIQCTECSMKNRRPNQRIARLMPSQNILEVPVEVVILLACIMKNVHINVGEIIADQFRRKSKQQATTFSFPSLVNMLCLRAECPLWHSLDRTIHLHGVITLDTKTDKEAPMIRRARDAGHLTPPSPLASSHIATAPANASAPQISPPPDLLNIVQRVKMRENHLVRLSRAIPSMIQSALKKALQPAKDKLTHLCLKVDVLESEVTTLQQEVAIFTAHTDQPMPYDPEAIPPQVEASRSPPDDWWVGDHNNADIMSEEEELHHSSPLRLKCIRCMMLILRGPRGVWQQHLIMSYGPSQTDGSHQALVYMLNFHQIPCNLRQNTQLLGFLMLSLILGSQDPIANMIMKSHLPSYLSYRFHWGQCLIYVWGRD</sequence>
<feature type="domain" description="Putative plant transposon protein" evidence="2">
    <location>
        <begin position="179"/>
        <end position="244"/>
    </location>
</feature>
<dbReference type="Proteomes" id="UP000823775">
    <property type="component" value="Unassembled WGS sequence"/>
</dbReference>
<name>A0ABS8V0L3_DATST</name>
<comment type="caution">
    <text evidence="3">The sequence shown here is derived from an EMBL/GenBank/DDBJ whole genome shotgun (WGS) entry which is preliminary data.</text>
</comment>
<feature type="coiled-coil region" evidence="1">
    <location>
        <begin position="57"/>
        <end position="84"/>
    </location>
</feature>
<organism evidence="3 4">
    <name type="scientific">Datura stramonium</name>
    <name type="common">Jimsonweed</name>
    <name type="synonym">Common thornapple</name>
    <dbReference type="NCBI Taxonomy" id="4076"/>
    <lineage>
        <taxon>Eukaryota</taxon>
        <taxon>Viridiplantae</taxon>
        <taxon>Streptophyta</taxon>
        <taxon>Embryophyta</taxon>
        <taxon>Tracheophyta</taxon>
        <taxon>Spermatophyta</taxon>
        <taxon>Magnoliopsida</taxon>
        <taxon>eudicotyledons</taxon>
        <taxon>Gunneridae</taxon>
        <taxon>Pentapetalae</taxon>
        <taxon>asterids</taxon>
        <taxon>lamiids</taxon>
        <taxon>Solanales</taxon>
        <taxon>Solanaceae</taxon>
        <taxon>Solanoideae</taxon>
        <taxon>Datureae</taxon>
        <taxon>Datura</taxon>
    </lineage>
</organism>
<evidence type="ECO:0000259" key="2">
    <source>
        <dbReference type="Pfam" id="PF20167"/>
    </source>
</evidence>
<dbReference type="EMBL" id="JACEIK010003022">
    <property type="protein sequence ID" value="MCD9639940.1"/>
    <property type="molecule type" value="Genomic_DNA"/>
</dbReference>
<gene>
    <name evidence="3" type="ORF">HAX54_024933</name>
</gene>
<evidence type="ECO:0000313" key="4">
    <source>
        <dbReference type="Proteomes" id="UP000823775"/>
    </source>
</evidence>
<feature type="non-terminal residue" evidence="3">
    <location>
        <position position="1"/>
    </location>
</feature>
<dbReference type="InterPro" id="IPR046796">
    <property type="entry name" value="Transposase_32_dom"/>
</dbReference>
<accession>A0ABS8V0L3</accession>
<evidence type="ECO:0000256" key="1">
    <source>
        <dbReference type="SAM" id="Coils"/>
    </source>
</evidence>
<reference evidence="3 4" key="1">
    <citation type="journal article" date="2021" name="BMC Genomics">
        <title>Datura genome reveals duplications of psychoactive alkaloid biosynthetic genes and high mutation rate following tissue culture.</title>
        <authorList>
            <person name="Rajewski A."/>
            <person name="Carter-House D."/>
            <person name="Stajich J."/>
            <person name="Litt A."/>
        </authorList>
    </citation>
    <scope>NUCLEOTIDE SEQUENCE [LARGE SCALE GENOMIC DNA]</scope>
    <source>
        <strain evidence="3">AR-01</strain>
    </source>
</reference>
<proteinExistence type="predicted"/>
<keyword evidence="1" id="KW-0175">Coiled coil</keyword>
<protein>
    <recommendedName>
        <fullName evidence="2">Putative plant transposon protein domain-containing protein</fullName>
    </recommendedName>
</protein>
<dbReference type="Pfam" id="PF20167">
    <property type="entry name" value="Transposase_32"/>
    <property type="match status" value="1"/>
</dbReference>
<evidence type="ECO:0000313" key="3">
    <source>
        <dbReference type="EMBL" id="MCD9639940.1"/>
    </source>
</evidence>